<dbReference type="SUPFAM" id="SSF159034">
    <property type="entry name" value="Mib/herc2 domain-like"/>
    <property type="match status" value="1"/>
</dbReference>
<evidence type="ECO:0000313" key="3">
    <source>
        <dbReference type="Proteomes" id="UP001164746"/>
    </source>
</evidence>
<name>A0ABY7EHI8_MYAAR</name>
<dbReference type="InterPro" id="IPR037252">
    <property type="entry name" value="Mib_Herc2_sf"/>
</dbReference>
<accession>A0ABY7EHI8</accession>
<organism evidence="2 3">
    <name type="scientific">Mya arenaria</name>
    <name type="common">Soft-shell clam</name>
    <dbReference type="NCBI Taxonomy" id="6604"/>
    <lineage>
        <taxon>Eukaryota</taxon>
        <taxon>Metazoa</taxon>
        <taxon>Spiralia</taxon>
        <taxon>Lophotrochozoa</taxon>
        <taxon>Mollusca</taxon>
        <taxon>Bivalvia</taxon>
        <taxon>Autobranchia</taxon>
        <taxon>Heteroconchia</taxon>
        <taxon>Euheterodonta</taxon>
        <taxon>Imparidentia</taxon>
        <taxon>Neoheterodontei</taxon>
        <taxon>Myida</taxon>
        <taxon>Myoidea</taxon>
        <taxon>Myidae</taxon>
        <taxon>Mya</taxon>
    </lineage>
</organism>
<evidence type="ECO:0000259" key="1">
    <source>
        <dbReference type="PROSITE" id="PS50234"/>
    </source>
</evidence>
<feature type="domain" description="VWFA" evidence="1">
    <location>
        <begin position="231"/>
        <end position="414"/>
    </location>
</feature>
<dbReference type="Gene3D" id="3.40.50.410">
    <property type="entry name" value="von Willebrand factor, type A domain"/>
    <property type="match status" value="1"/>
</dbReference>
<dbReference type="InterPro" id="IPR036465">
    <property type="entry name" value="vWFA_dom_sf"/>
</dbReference>
<dbReference type="SMART" id="SM00327">
    <property type="entry name" value="VWA"/>
    <property type="match status" value="1"/>
</dbReference>
<evidence type="ECO:0000313" key="2">
    <source>
        <dbReference type="EMBL" id="WAR08266.1"/>
    </source>
</evidence>
<reference evidence="2" key="1">
    <citation type="submission" date="2022-11" db="EMBL/GenBank/DDBJ databases">
        <title>Centuries of genome instability and evolution in soft-shell clam transmissible cancer (bioRxiv).</title>
        <authorList>
            <person name="Hart S.F.M."/>
            <person name="Yonemitsu M.A."/>
            <person name="Giersch R.M."/>
            <person name="Beal B.F."/>
            <person name="Arriagada G."/>
            <person name="Davis B.W."/>
            <person name="Ostrander E.A."/>
            <person name="Goff S.P."/>
            <person name="Metzger M.J."/>
        </authorList>
    </citation>
    <scope>NUCLEOTIDE SEQUENCE</scope>
    <source>
        <strain evidence="2">MELC-2E11</strain>
        <tissue evidence="2">Siphon/mantle</tissue>
    </source>
</reference>
<keyword evidence="3" id="KW-1185">Reference proteome</keyword>
<proteinExistence type="predicted"/>
<sequence>MDMGEIDRLKTRMKPYTCFVGFYFSTDEVLQAKEEIGRLQIKIQHLEDTHTENERRCSEQKTQVSELNSSLTLLQNDLTRLNSADDSVANDENVSVLENKSKGAANISTDITVHTKDDTELFIENERNTIPGIVSHQSKTPLNIQNEGGTTLRHEKKTANTMSKINPFASAEHKNDQVSGNERSSEASTRVEIVRQRYQGRKLGKMEWDYLMRQEMLEGEASGIKDLGGVHNVVLLDISESMEETWPHVATFFNDYLSGLEVLASQGLQQEHVALVTFGHETKVQQRLTNKYRSLKTAFSRLKVGGPSPLTAGIMMTFAAAGSSNKQVCVMNGMVVPTRIRSQVINEMEQARKFNLDVFFVPVGKANREFINLMAEVVNGKVISHQDGNQMSKRTLLTSDIKEIKRKSISVEKLIKNPSDNRDSYKEKSYCDLPVQGSRVRRGPDWPYKEDHSQGLAGTIVGHCDDGQRVWVDWDTPGSYLFHYRYGQGGSYEVILVDEQRRLDVGEIMAVGCHVKPGLGWKSSNTDIGLQCVGVVLRLHMTGAVPKALVISDIDILIYILIT</sequence>
<feature type="non-terminal residue" evidence="2">
    <location>
        <position position="563"/>
    </location>
</feature>
<dbReference type="Proteomes" id="UP001164746">
    <property type="component" value="Chromosome 6"/>
</dbReference>
<dbReference type="Gene3D" id="2.30.30.40">
    <property type="entry name" value="SH3 Domains"/>
    <property type="match status" value="1"/>
</dbReference>
<dbReference type="SUPFAM" id="SSF53300">
    <property type="entry name" value="vWA-like"/>
    <property type="match status" value="1"/>
</dbReference>
<dbReference type="Pfam" id="PF00092">
    <property type="entry name" value="VWA"/>
    <property type="match status" value="1"/>
</dbReference>
<dbReference type="CDD" id="cd00198">
    <property type="entry name" value="vWFA"/>
    <property type="match status" value="1"/>
</dbReference>
<dbReference type="PROSITE" id="PS50234">
    <property type="entry name" value="VWFA"/>
    <property type="match status" value="1"/>
</dbReference>
<dbReference type="EMBL" id="CP111017">
    <property type="protein sequence ID" value="WAR08266.1"/>
    <property type="molecule type" value="Genomic_DNA"/>
</dbReference>
<gene>
    <name evidence="2" type="ORF">MAR_018224</name>
</gene>
<dbReference type="InterPro" id="IPR002035">
    <property type="entry name" value="VWF_A"/>
</dbReference>
<protein>
    <recommendedName>
        <fullName evidence="1">VWFA domain-containing protein</fullName>
    </recommendedName>
</protein>